<proteinExistence type="predicted"/>
<dbReference type="InterPro" id="IPR043129">
    <property type="entry name" value="ATPase_NBD"/>
</dbReference>
<dbReference type="Proteomes" id="UP001497512">
    <property type="component" value="Chromosome 2"/>
</dbReference>
<dbReference type="Gene3D" id="3.30.420.40">
    <property type="match status" value="1"/>
</dbReference>
<name>A0ABP0UBK6_9BRYO</name>
<feature type="domain" description="Ppx/GppA phosphatase N-terminal" evidence="1">
    <location>
        <begin position="16"/>
        <end position="317"/>
    </location>
</feature>
<dbReference type="Gene3D" id="3.30.420.150">
    <property type="entry name" value="Exopolyphosphatase. Domain 2"/>
    <property type="match status" value="1"/>
</dbReference>
<dbReference type="InterPro" id="IPR050273">
    <property type="entry name" value="GppA/Ppx_hydrolase"/>
</dbReference>
<dbReference type="SUPFAM" id="SSF53067">
    <property type="entry name" value="Actin-like ATPase domain"/>
    <property type="match status" value="2"/>
</dbReference>
<feature type="domain" description="Ppx/GppA phosphatase C-terminal" evidence="2">
    <location>
        <begin position="330"/>
        <end position="486"/>
    </location>
</feature>
<dbReference type="EMBL" id="OZ019894">
    <property type="protein sequence ID" value="CAK9216703.1"/>
    <property type="molecule type" value="Genomic_DNA"/>
</dbReference>
<evidence type="ECO:0000259" key="1">
    <source>
        <dbReference type="Pfam" id="PF02541"/>
    </source>
</evidence>
<evidence type="ECO:0000313" key="4">
    <source>
        <dbReference type="Proteomes" id="UP001497512"/>
    </source>
</evidence>
<reference evidence="3" key="1">
    <citation type="submission" date="2024-02" db="EMBL/GenBank/DDBJ databases">
        <authorList>
            <consortium name="ELIXIR-Norway"/>
            <consortium name="Elixir Norway"/>
        </authorList>
    </citation>
    <scope>NUCLEOTIDE SEQUENCE</scope>
</reference>
<evidence type="ECO:0000259" key="2">
    <source>
        <dbReference type="Pfam" id="PF21447"/>
    </source>
</evidence>
<evidence type="ECO:0000313" key="3">
    <source>
        <dbReference type="EMBL" id="CAK9216703.1"/>
    </source>
</evidence>
<accession>A0ABP0UBK6</accession>
<gene>
    <name evidence="3" type="ORF">CSSPTR1EN2_LOCUS13603</name>
</gene>
<dbReference type="PANTHER" id="PTHR30005:SF0">
    <property type="entry name" value="RETROGRADE REGULATION PROTEIN 2"/>
    <property type="match status" value="1"/>
</dbReference>
<protein>
    <recommendedName>
        <fullName evidence="5">Exopolyphosphatase</fullName>
    </recommendedName>
</protein>
<evidence type="ECO:0008006" key="5">
    <source>
        <dbReference type="Google" id="ProtNLM"/>
    </source>
</evidence>
<dbReference type="SUPFAM" id="SSF109604">
    <property type="entry name" value="HD-domain/PDEase-like"/>
    <property type="match status" value="1"/>
</dbReference>
<dbReference type="Pfam" id="PF02541">
    <property type="entry name" value="Ppx-GppA"/>
    <property type="match status" value="1"/>
</dbReference>
<dbReference type="InterPro" id="IPR048950">
    <property type="entry name" value="Ppx_GppA_C"/>
</dbReference>
<dbReference type="CDD" id="cd24006">
    <property type="entry name" value="ASKHA_NBD_PPX_GppA"/>
    <property type="match status" value="1"/>
</dbReference>
<dbReference type="PANTHER" id="PTHR30005">
    <property type="entry name" value="EXOPOLYPHOSPHATASE"/>
    <property type="match status" value="1"/>
</dbReference>
<dbReference type="Pfam" id="PF21447">
    <property type="entry name" value="Ppx-GppA_III"/>
    <property type="match status" value="1"/>
</dbReference>
<dbReference type="Gene3D" id="1.10.3210.10">
    <property type="entry name" value="Hypothetical protein af1432"/>
    <property type="match status" value="1"/>
</dbReference>
<dbReference type="InterPro" id="IPR003695">
    <property type="entry name" value="Ppx_GppA_N"/>
</dbReference>
<sequence length="560" mass="61840">MLAAVDMGTNSFHMVVVRADKQGKFELVDTAKEDVRLGSGSPDISIITPDAEERALAVIKRFKQLAKMRNADMRIVATSAVREARNRRMFVRRMLEVAGVEIEVLSGQEEACLIYQGVLQALPVYDKTVLVVDIGGGSTEFVLGKAGKPLYATSLKLGHIRLSEQFLGLGRSREELKKEQIEELRRHIQVILADSGVIENVQSTSFEMAIGSSGTIESIEQMINHTAATSTGSQTLSNSNTLHEREFTIGDLGMVVKKVCKAKTVEQRTKIPGLPEKRADVIVGGAIILEEIFLALGIQKMKVSPYALREGVIVDALADTFANYTPGVNIRRVSVLNLASKFNTEQRMVSAQHSARLAKEILVGLQECKSGGQDCVSEVALLLQEDDIELMEAATILHYVGMFINHKAYHRHSHYLIKNNEHLLGYSPLEIEIIALLAKYHRKKVPSSKDGDFAMLPEEVQKKVQAMCAVMRIAVALDRCDTSAIEHIHVYQRPGSVMLAVVPAVDSTGALRDVSLEVWAAHTELPYFEKIFKRKPSIIVADEYDLESMNTDPVSFSLSS</sequence>
<keyword evidence="4" id="KW-1185">Reference proteome</keyword>
<organism evidence="3 4">
    <name type="scientific">Sphagnum troendelagicum</name>
    <dbReference type="NCBI Taxonomy" id="128251"/>
    <lineage>
        <taxon>Eukaryota</taxon>
        <taxon>Viridiplantae</taxon>
        <taxon>Streptophyta</taxon>
        <taxon>Embryophyta</taxon>
        <taxon>Bryophyta</taxon>
        <taxon>Sphagnophytina</taxon>
        <taxon>Sphagnopsida</taxon>
        <taxon>Sphagnales</taxon>
        <taxon>Sphagnaceae</taxon>
        <taxon>Sphagnum</taxon>
    </lineage>
</organism>